<evidence type="ECO:0008006" key="3">
    <source>
        <dbReference type="Google" id="ProtNLM"/>
    </source>
</evidence>
<organism evidence="1 2">
    <name type="scientific">Lapidilactobacillus concavus DSM 17758</name>
    <dbReference type="NCBI Taxonomy" id="1423735"/>
    <lineage>
        <taxon>Bacteria</taxon>
        <taxon>Bacillati</taxon>
        <taxon>Bacillota</taxon>
        <taxon>Bacilli</taxon>
        <taxon>Lactobacillales</taxon>
        <taxon>Lactobacillaceae</taxon>
        <taxon>Lapidilactobacillus</taxon>
    </lineage>
</organism>
<dbReference type="AlphaFoldDB" id="A0A0R1W708"/>
<dbReference type="Gene3D" id="1.10.1900.10">
    <property type="entry name" value="c-terminal domain of poly(a) binding protein"/>
    <property type="match status" value="1"/>
</dbReference>
<dbReference type="EMBL" id="AZFX01000003">
    <property type="protein sequence ID" value="KRM13728.1"/>
    <property type="molecule type" value="Genomic_DNA"/>
</dbReference>
<dbReference type="InterPro" id="IPR008316">
    <property type="entry name" value="UCP029876"/>
</dbReference>
<dbReference type="RefSeq" id="WP_057822845.1">
    <property type="nucleotide sequence ID" value="NZ_AZFX01000003.1"/>
</dbReference>
<dbReference type="OrthoDB" id="2087617at2"/>
<keyword evidence="2" id="KW-1185">Reference proteome</keyword>
<dbReference type="Proteomes" id="UP000051315">
    <property type="component" value="Unassembled WGS sequence"/>
</dbReference>
<accession>A0A0R1W708</accession>
<evidence type="ECO:0000313" key="1">
    <source>
        <dbReference type="EMBL" id="KRM13728.1"/>
    </source>
</evidence>
<gene>
    <name evidence="1" type="ORF">FC15_GL000893</name>
</gene>
<dbReference type="Pfam" id="PF06304">
    <property type="entry name" value="DUF1048"/>
    <property type="match status" value="1"/>
</dbReference>
<dbReference type="PATRIC" id="fig|1423735.3.peg.931"/>
<dbReference type="SUPFAM" id="SSF158560">
    <property type="entry name" value="BH3980-like"/>
    <property type="match status" value="1"/>
</dbReference>
<evidence type="ECO:0000313" key="2">
    <source>
        <dbReference type="Proteomes" id="UP000051315"/>
    </source>
</evidence>
<reference evidence="1 2" key="1">
    <citation type="journal article" date="2015" name="Genome Announc.">
        <title>Expanding the biotechnology potential of lactobacilli through comparative genomics of 213 strains and associated genera.</title>
        <authorList>
            <person name="Sun Z."/>
            <person name="Harris H.M."/>
            <person name="McCann A."/>
            <person name="Guo C."/>
            <person name="Argimon S."/>
            <person name="Zhang W."/>
            <person name="Yang X."/>
            <person name="Jeffery I.B."/>
            <person name="Cooney J.C."/>
            <person name="Kagawa T.F."/>
            <person name="Liu W."/>
            <person name="Song Y."/>
            <person name="Salvetti E."/>
            <person name="Wrobel A."/>
            <person name="Rasinkangas P."/>
            <person name="Parkhill J."/>
            <person name="Rea M.C."/>
            <person name="O'Sullivan O."/>
            <person name="Ritari J."/>
            <person name="Douillard F.P."/>
            <person name="Paul Ross R."/>
            <person name="Yang R."/>
            <person name="Briner A.E."/>
            <person name="Felis G.E."/>
            <person name="de Vos W.M."/>
            <person name="Barrangou R."/>
            <person name="Klaenhammer T.R."/>
            <person name="Caufield P.W."/>
            <person name="Cui Y."/>
            <person name="Zhang H."/>
            <person name="O'Toole P.W."/>
        </authorList>
    </citation>
    <scope>NUCLEOTIDE SEQUENCE [LARGE SCALE GENOMIC DNA]</scope>
    <source>
        <strain evidence="1 2">DSM 17758</strain>
    </source>
</reference>
<protein>
    <recommendedName>
        <fullName evidence="3">DUF1048 domain-containing protein</fullName>
    </recommendedName>
</protein>
<dbReference type="STRING" id="1423735.FC15_GL000893"/>
<sequence length="111" mass="12965">MHNLIKKLIGDKREWNEHQARVEKLPPDFRRAMMAIQKYLFNWAKGAGMMGVVKEVLEMFEEAAAEGATVESVVGEDIAEFADELLREYPEETWIDKQRRQLREEARGDQN</sequence>
<comment type="caution">
    <text evidence="1">The sequence shown here is derived from an EMBL/GenBank/DDBJ whole genome shotgun (WGS) entry which is preliminary data.</text>
</comment>
<name>A0A0R1W708_9LACO</name>
<proteinExistence type="predicted"/>